<dbReference type="AlphaFoldDB" id="A8F2K1"/>
<dbReference type="InterPro" id="IPR050924">
    <property type="entry name" value="Peroxiredoxin_BCP/PrxQ"/>
</dbReference>
<evidence type="ECO:0000256" key="8">
    <source>
        <dbReference type="ARBA" id="ARBA00023284"/>
    </source>
</evidence>
<evidence type="ECO:0000256" key="4">
    <source>
        <dbReference type="ARBA" id="ARBA00022559"/>
    </source>
</evidence>
<keyword evidence="4" id="KW-0575">Peroxidase</keyword>
<comment type="function">
    <text evidence="1">Thiol-specific peroxidase that catalyzes the reduction of hydrogen peroxide and organic hydroperoxides to water and alcohols, respectively. Plays a role in cell protection against oxidative stress by detoxifying peroxides and as sensor of hydrogen peroxide-mediated signaling events.</text>
</comment>
<evidence type="ECO:0000256" key="10">
    <source>
        <dbReference type="ARBA" id="ARBA00038489"/>
    </source>
</evidence>
<dbReference type="EC" id="1.11.1.24" evidence="3"/>
<dbReference type="FunFam" id="3.40.30.10:FF:000007">
    <property type="entry name" value="Thioredoxin-dependent thiol peroxidase"/>
    <property type="match status" value="1"/>
</dbReference>
<keyword evidence="8" id="KW-0676">Redox-active center</keyword>
<evidence type="ECO:0000256" key="3">
    <source>
        <dbReference type="ARBA" id="ARBA00013017"/>
    </source>
</evidence>
<dbReference type="Pfam" id="PF00578">
    <property type="entry name" value="AhpC-TSA"/>
    <property type="match status" value="1"/>
</dbReference>
<name>A8F2K1_RICM5</name>
<dbReference type="InterPro" id="IPR013766">
    <property type="entry name" value="Thioredoxin_domain"/>
</dbReference>
<evidence type="ECO:0000313" key="16">
    <source>
        <dbReference type="Proteomes" id="UP000001311"/>
    </source>
</evidence>
<keyword evidence="6" id="KW-0560">Oxidoreductase</keyword>
<evidence type="ECO:0000256" key="11">
    <source>
        <dbReference type="ARBA" id="ARBA00042639"/>
    </source>
</evidence>
<dbReference type="PANTHER" id="PTHR42801">
    <property type="entry name" value="THIOREDOXIN-DEPENDENT PEROXIDE REDUCTASE"/>
    <property type="match status" value="1"/>
</dbReference>
<dbReference type="Gene3D" id="3.40.30.10">
    <property type="entry name" value="Glutaredoxin"/>
    <property type="match status" value="1"/>
</dbReference>
<evidence type="ECO:0000256" key="7">
    <source>
        <dbReference type="ARBA" id="ARBA00023157"/>
    </source>
</evidence>
<dbReference type="InterPro" id="IPR000866">
    <property type="entry name" value="AhpC/TSA"/>
</dbReference>
<organism evidence="15 16">
    <name type="scientific">Rickettsia massiliae (strain Mtu5)</name>
    <dbReference type="NCBI Taxonomy" id="416276"/>
    <lineage>
        <taxon>Bacteria</taxon>
        <taxon>Pseudomonadati</taxon>
        <taxon>Pseudomonadota</taxon>
        <taxon>Alphaproteobacteria</taxon>
        <taxon>Rickettsiales</taxon>
        <taxon>Rickettsiaceae</taxon>
        <taxon>Rickettsieae</taxon>
        <taxon>Rickettsia</taxon>
        <taxon>spotted fever group</taxon>
    </lineage>
</organism>
<keyword evidence="7" id="KW-1015">Disulfide bond</keyword>
<evidence type="ECO:0000256" key="6">
    <source>
        <dbReference type="ARBA" id="ARBA00023002"/>
    </source>
</evidence>
<dbReference type="GO" id="GO:0034599">
    <property type="term" value="P:cellular response to oxidative stress"/>
    <property type="evidence" value="ECO:0007669"/>
    <property type="project" value="TreeGrafter"/>
</dbReference>
<evidence type="ECO:0000256" key="5">
    <source>
        <dbReference type="ARBA" id="ARBA00022862"/>
    </source>
</evidence>
<dbReference type="PROSITE" id="PS51352">
    <property type="entry name" value="THIOREDOXIN_2"/>
    <property type="match status" value="1"/>
</dbReference>
<evidence type="ECO:0000313" key="15">
    <source>
        <dbReference type="EMBL" id="ABV85137.1"/>
    </source>
</evidence>
<evidence type="ECO:0000256" key="2">
    <source>
        <dbReference type="ARBA" id="ARBA00011245"/>
    </source>
</evidence>
<evidence type="ECO:0000256" key="1">
    <source>
        <dbReference type="ARBA" id="ARBA00003330"/>
    </source>
</evidence>
<dbReference type="CDD" id="cd03017">
    <property type="entry name" value="PRX_BCP"/>
    <property type="match status" value="1"/>
</dbReference>
<dbReference type="SUPFAM" id="SSF52833">
    <property type="entry name" value="Thioredoxin-like"/>
    <property type="match status" value="1"/>
</dbReference>
<comment type="catalytic activity">
    <reaction evidence="12">
        <text>a hydroperoxide + [thioredoxin]-dithiol = an alcohol + [thioredoxin]-disulfide + H2O</text>
        <dbReference type="Rhea" id="RHEA:62620"/>
        <dbReference type="Rhea" id="RHEA-COMP:10698"/>
        <dbReference type="Rhea" id="RHEA-COMP:10700"/>
        <dbReference type="ChEBI" id="CHEBI:15377"/>
        <dbReference type="ChEBI" id="CHEBI:29950"/>
        <dbReference type="ChEBI" id="CHEBI:30879"/>
        <dbReference type="ChEBI" id="CHEBI:35924"/>
        <dbReference type="ChEBI" id="CHEBI:50058"/>
        <dbReference type="EC" id="1.11.1.24"/>
    </reaction>
</comment>
<protein>
    <recommendedName>
        <fullName evidence="3">thioredoxin-dependent peroxiredoxin</fullName>
        <ecNumber evidence="3">1.11.1.24</ecNumber>
    </recommendedName>
    <alternativeName>
        <fullName evidence="9">Thioredoxin peroxidase</fullName>
    </alternativeName>
    <alternativeName>
        <fullName evidence="11">Thioredoxin-dependent peroxiredoxin Bcp</fullName>
    </alternativeName>
</protein>
<dbReference type="EMBL" id="CP000683">
    <property type="protein sequence ID" value="ABV85137.1"/>
    <property type="molecule type" value="Genomic_DNA"/>
</dbReference>
<keyword evidence="5" id="KW-0049">Antioxidant</keyword>
<dbReference type="GO" id="GO:0008379">
    <property type="term" value="F:thioredoxin peroxidase activity"/>
    <property type="evidence" value="ECO:0007669"/>
    <property type="project" value="TreeGrafter"/>
</dbReference>
<dbReference type="InterPro" id="IPR024706">
    <property type="entry name" value="Peroxiredoxin_AhpC-typ"/>
</dbReference>
<dbReference type="GO" id="GO:0045454">
    <property type="term" value="P:cell redox homeostasis"/>
    <property type="evidence" value="ECO:0007669"/>
    <property type="project" value="TreeGrafter"/>
</dbReference>
<comment type="similarity">
    <text evidence="10">Belongs to the peroxiredoxin family. BCP/PrxQ subfamily.</text>
</comment>
<evidence type="ECO:0000256" key="12">
    <source>
        <dbReference type="ARBA" id="ARBA00049091"/>
    </source>
</evidence>
<evidence type="ECO:0000256" key="13">
    <source>
        <dbReference type="PIRSR" id="PIRSR000239-1"/>
    </source>
</evidence>
<feature type="active site" description="Cysteine sulfenic acid (-SOH) intermediate; for peroxidase activity" evidence="13">
    <location>
        <position position="59"/>
    </location>
</feature>
<dbReference type="KEGG" id="rms:RMA_1124"/>
<evidence type="ECO:0000256" key="9">
    <source>
        <dbReference type="ARBA" id="ARBA00032824"/>
    </source>
</evidence>
<accession>A8F2K1</accession>
<dbReference type="PIRSF" id="PIRSF000239">
    <property type="entry name" value="AHPC"/>
    <property type="match status" value="1"/>
</dbReference>
<reference evidence="15 16" key="1">
    <citation type="journal article" date="2007" name="Genome Res.">
        <title>Lateral gene transfer between obligate intracellular bacteria: evidence from the Rickettsia massiliae genome.</title>
        <authorList>
            <person name="Blanc G."/>
            <person name="Ogata H."/>
            <person name="Robert C."/>
            <person name="Audic S."/>
            <person name="Claverie J.-M."/>
            <person name="Raoult D."/>
        </authorList>
    </citation>
    <scope>NUCLEOTIDE SEQUENCE [LARGE SCALE GENOMIC DNA]</scope>
    <source>
        <strain evidence="16">Mtu5</strain>
    </source>
</reference>
<keyword evidence="16" id="KW-1185">Reference proteome</keyword>
<sequence length="170" mass="19405">MEYIVIISNKFEGVMTLELGKKVPDLSLHIGKDNVIKLSDLKGKFVILYFYPKDDTPGCTIEAQDFNKLKPEFDKLNTVIIGVSKDKLDSHDKFKEKYSLGFDLASDANSNLCEQLGVWIEKSMFGKKYMGIDRATFLLDKEGIVKHIWRSVNAKNHAQKVLEKLRTMLS</sequence>
<proteinExistence type="inferred from homology"/>
<dbReference type="HOGENOM" id="CLU_042529_14_1_5"/>
<dbReference type="PANTHER" id="PTHR42801:SF4">
    <property type="entry name" value="AHPC_TSA FAMILY PROTEIN"/>
    <property type="match status" value="1"/>
</dbReference>
<dbReference type="InterPro" id="IPR036249">
    <property type="entry name" value="Thioredoxin-like_sf"/>
</dbReference>
<dbReference type="NCBIfam" id="NF006960">
    <property type="entry name" value="PRK09437.1"/>
    <property type="match status" value="1"/>
</dbReference>
<comment type="subunit">
    <text evidence="2">Monomer.</text>
</comment>
<evidence type="ECO:0000259" key="14">
    <source>
        <dbReference type="PROSITE" id="PS51352"/>
    </source>
</evidence>
<gene>
    <name evidence="15" type="primary">bcp</name>
    <name evidence="15" type="ordered locus">RMA_1124</name>
</gene>
<dbReference type="GO" id="GO:0005737">
    <property type="term" value="C:cytoplasm"/>
    <property type="evidence" value="ECO:0007669"/>
    <property type="project" value="TreeGrafter"/>
</dbReference>
<feature type="domain" description="Thioredoxin" evidence="14">
    <location>
        <begin position="17"/>
        <end position="170"/>
    </location>
</feature>
<dbReference type="Proteomes" id="UP000001311">
    <property type="component" value="Chromosome"/>
</dbReference>